<accession>A0A5B7H2M1</accession>
<dbReference type="AlphaFoldDB" id="A0A5B7H2M1"/>
<organism evidence="1 2">
    <name type="scientific">Portunus trituberculatus</name>
    <name type="common">Swimming crab</name>
    <name type="synonym">Neptunus trituberculatus</name>
    <dbReference type="NCBI Taxonomy" id="210409"/>
    <lineage>
        <taxon>Eukaryota</taxon>
        <taxon>Metazoa</taxon>
        <taxon>Ecdysozoa</taxon>
        <taxon>Arthropoda</taxon>
        <taxon>Crustacea</taxon>
        <taxon>Multicrustacea</taxon>
        <taxon>Malacostraca</taxon>
        <taxon>Eumalacostraca</taxon>
        <taxon>Eucarida</taxon>
        <taxon>Decapoda</taxon>
        <taxon>Pleocyemata</taxon>
        <taxon>Brachyura</taxon>
        <taxon>Eubrachyura</taxon>
        <taxon>Portunoidea</taxon>
        <taxon>Portunidae</taxon>
        <taxon>Portuninae</taxon>
        <taxon>Portunus</taxon>
    </lineage>
</organism>
<name>A0A5B7H2M1_PORTR</name>
<proteinExistence type="predicted"/>
<reference evidence="1 2" key="1">
    <citation type="submission" date="2019-05" db="EMBL/GenBank/DDBJ databases">
        <title>Another draft genome of Portunus trituberculatus and its Hox gene families provides insights of decapod evolution.</title>
        <authorList>
            <person name="Jeong J.-H."/>
            <person name="Song I."/>
            <person name="Kim S."/>
            <person name="Choi T."/>
            <person name="Kim D."/>
            <person name="Ryu S."/>
            <person name="Kim W."/>
        </authorList>
    </citation>
    <scope>NUCLEOTIDE SEQUENCE [LARGE SCALE GENOMIC DNA]</scope>
    <source>
        <tissue evidence="1">Muscle</tissue>
    </source>
</reference>
<comment type="caution">
    <text evidence="1">The sequence shown here is derived from an EMBL/GenBank/DDBJ whole genome shotgun (WGS) entry which is preliminary data.</text>
</comment>
<evidence type="ECO:0000313" key="1">
    <source>
        <dbReference type="EMBL" id="MPC64313.1"/>
    </source>
</evidence>
<sequence length="35" mass="4068">MSVWHVEKQTWHDSGQNIISVMRSAQRDGSLARKQ</sequence>
<gene>
    <name evidence="1" type="ORF">E2C01_058425</name>
</gene>
<keyword evidence="2" id="KW-1185">Reference proteome</keyword>
<protein>
    <submittedName>
        <fullName evidence="1">Uncharacterized protein</fullName>
    </submittedName>
</protein>
<evidence type="ECO:0000313" key="2">
    <source>
        <dbReference type="Proteomes" id="UP000324222"/>
    </source>
</evidence>
<dbReference type="Proteomes" id="UP000324222">
    <property type="component" value="Unassembled WGS sequence"/>
</dbReference>
<dbReference type="EMBL" id="VSRR010021914">
    <property type="protein sequence ID" value="MPC64313.1"/>
    <property type="molecule type" value="Genomic_DNA"/>
</dbReference>